<name>A0AAV8HVT0_9POAL</name>
<evidence type="ECO:0000256" key="5">
    <source>
        <dbReference type="ARBA" id="ARBA00022723"/>
    </source>
</evidence>
<dbReference type="PANTHER" id="PTHR23048:SF53">
    <property type="entry name" value="CALMODULIN"/>
    <property type="match status" value="1"/>
</dbReference>
<dbReference type="Pfam" id="PF13499">
    <property type="entry name" value="EF-hand_7"/>
    <property type="match status" value="2"/>
</dbReference>
<comment type="function">
    <text evidence="1">Potential calcium sensor.</text>
</comment>
<dbReference type="PROSITE" id="PS00018">
    <property type="entry name" value="EF_HAND_1"/>
    <property type="match status" value="3"/>
</dbReference>
<dbReference type="Proteomes" id="UP001140206">
    <property type="component" value="Chromosome 1"/>
</dbReference>
<evidence type="ECO:0000256" key="1">
    <source>
        <dbReference type="ARBA" id="ARBA00003291"/>
    </source>
</evidence>
<dbReference type="InterPro" id="IPR011992">
    <property type="entry name" value="EF-hand-dom_pair"/>
</dbReference>
<feature type="domain" description="EF-hand" evidence="11">
    <location>
        <begin position="119"/>
        <end position="154"/>
    </location>
</feature>
<dbReference type="InterPro" id="IPR002048">
    <property type="entry name" value="EF_hand_dom"/>
</dbReference>
<gene>
    <name evidence="12" type="ORF">LUZ62_032481</name>
</gene>
<dbReference type="PROSITE" id="PS50222">
    <property type="entry name" value="EF_HAND_2"/>
    <property type="match status" value="4"/>
</dbReference>
<evidence type="ECO:0000256" key="3">
    <source>
        <dbReference type="ARBA" id="ARBA00009763"/>
    </source>
</evidence>
<protein>
    <submittedName>
        <fullName evidence="12">Calmodulin</fullName>
    </submittedName>
</protein>
<dbReference type="GO" id="GO:0016460">
    <property type="term" value="C:myosin II complex"/>
    <property type="evidence" value="ECO:0007669"/>
    <property type="project" value="TreeGrafter"/>
</dbReference>
<keyword evidence="13" id="KW-1185">Reference proteome</keyword>
<evidence type="ECO:0000313" key="13">
    <source>
        <dbReference type="Proteomes" id="UP001140206"/>
    </source>
</evidence>
<dbReference type="Gene3D" id="1.10.238.10">
    <property type="entry name" value="EF-hand"/>
    <property type="match status" value="3"/>
</dbReference>
<dbReference type="PANTHER" id="PTHR23048">
    <property type="entry name" value="MYOSIN LIGHT CHAIN 1, 3"/>
    <property type="match status" value="1"/>
</dbReference>
<evidence type="ECO:0000256" key="7">
    <source>
        <dbReference type="ARBA" id="ARBA00022837"/>
    </source>
</evidence>
<accession>A0AAV8HVT0</accession>
<comment type="subcellular location">
    <subcellularLocation>
        <location evidence="2">Membrane</location>
        <topology evidence="2">Lipid-anchor</topology>
    </subcellularLocation>
</comment>
<dbReference type="FunFam" id="1.10.238.10:FF:000251">
    <property type="entry name" value="Calmodulin-related protein 97A"/>
    <property type="match status" value="1"/>
</dbReference>
<evidence type="ECO:0000256" key="2">
    <source>
        <dbReference type="ARBA" id="ARBA00004635"/>
    </source>
</evidence>
<dbReference type="SUPFAM" id="SSF47473">
    <property type="entry name" value="EF-hand"/>
    <property type="match status" value="1"/>
</dbReference>
<feature type="domain" description="EF-hand" evidence="11">
    <location>
        <begin position="83"/>
        <end position="118"/>
    </location>
</feature>
<dbReference type="AlphaFoldDB" id="A0AAV8HVT0"/>
<evidence type="ECO:0000313" key="12">
    <source>
        <dbReference type="EMBL" id="KAJ4819915.1"/>
    </source>
</evidence>
<keyword evidence="7" id="KW-0106">Calcium</keyword>
<keyword evidence="4" id="KW-0488">Methylation</keyword>
<feature type="domain" description="EF-hand" evidence="11">
    <location>
        <begin position="8"/>
        <end position="43"/>
    </location>
</feature>
<sequence>MAEHLSHEQIAEFKEAFSLFDKDGDGTITTRELGTVMRTLGQNPTEAELHEMIKEVDADNTLSHTVDFNEFLTLMAHKLKDKESEEELREAFRVFDKNQDGFISGAELRHVMTNLGEKLTNEEVQEMVREADTDGDGQINYDEFVRVMIAKRRLKRLETANEYNHGSSSPSNGTSKCGHCKCIIL</sequence>
<dbReference type="GO" id="GO:0005509">
    <property type="term" value="F:calcium ion binding"/>
    <property type="evidence" value="ECO:0007669"/>
    <property type="project" value="InterPro"/>
</dbReference>
<dbReference type="FunFam" id="1.10.238.10:FF:000398">
    <property type="entry name" value="Calmodulin-like protein 3"/>
    <property type="match status" value="1"/>
</dbReference>
<keyword evidence="10" id="KW-0636">Prenylation</keyword>
<organism evidence="12 13">
    <name type="scientific">Rhynchospora pubera</name>
    <dbReference type="NCBI Taxonomy" id="906938"/>
    <lineage>
        <taxon>Eukaryota</taxon>
        <taxon>Viridiplantae</taxon>
        <taxon>Streptophyta</taxon>
        <taxon>Embryophyta</taxon>
        <taxon>Tracheophyta</taxon>
        <taxon>Spermatophyta</taxon>
        <taxon>Magnoliopsida</taxon>
        <taxon>Liliopsida</taxon>
        <taxon>Poales</taxon>
        <taxon>Cyperaceae</taxon>
        <taxon>Cyperoideae</taxon>
        <taxon>Rhynchosporeae</taxon>
        <taxon>Rhynchospora</taxon>
    </lineage>
</organism>
<dbReference type="CDD" id="cd00051">
    <property type="entry name" value="EFh"/>
    <property type="match status" value="2"/>
</dbReference>
<comment type="similarity">
    <text evidence="3">Belongs to the calmodulin family.</text>
</comment>
<reference evidence="12" key="1">
    <citation type="submission" date="2022-08" db="EMBL/GenBank/DDBJ databases">
        <authorList>
            <person name="Marques A."/>
        </authorList>
    </citation>
    <scope>NUCLEOTIDE SEQUENCE</scope>
    <source>
        <strain evidence="12">RhyPub2mFocal</strain>
        <tissue evidence="12">Leaves</tissue>
    </source>
</reference>
<evidence type="ECO:0000256" key="6">
    <source>
        <dbReference type="ARBA" id="ARBA00022737"/>
    </source>
</evidence>
<keyword evidence="5" id="KW-0479">Metal-binding</keyword>
<evidence type="ECO:0000256" key="4">
    <source>
        <dbReference type="ARBA" id="ARBA00022481"/>
    </source>
</evidence>
<evidence type="ECO:0000256" key="10">
    <source>
        <dbReference type="ARBA" id="ARBA00023289"/>
    </source>
</evidence>
<keyword evidence="6" id="KW-0677">Repeat</keyword>
<proteinExistence type="inferred from homology"/>
<dbReference type="SMART" id="SM00054">
    <property type="entry name" value="EFh"/>
    <property type="match status" value="4"/>
</dbReference>
<evidence type="ECO:0000256" key="9">
    <source>
        <dbReference type="ARBA" id="ARBA00023288"/>
    </source>
</evidence>
<dbReference type="GO" id="GO:0016020">
    <property type="term" value="C:membrane"/>
    <property type="evidence" value="ECO:0007669"/>
    <property type="project" value="UniProtKB-SubCell"/>
</dbReference>
<dbReference type="InterPro" id="IPR018247">
    <property type="entry name" value="EF_Hand_1_Ca_BS"/>
</dbReference>
<evidence type="ECO:0000256" key="8">
    <source>
        <dbReference type="ARBA" id="ARBA00023139"/>
    </source>
</evidence>
<dbReference type="EMBL" id="JAMFTS010000001">
    <property type="protein sequence ID" value="KAJ4819915.1"/>
    <property type="molecule type" value="Genomic_DNA"/>
</dbReference>
<comment type="caution">
    <text evidence="12">The sequence shown here is derived from an EMBL/GenBank/DDBJ whole genome shotgun (WGS) entry which is preliminary data.</text>
</comment>
<keyword evidence="9" id="KW-0449">Lipoprotein</keyword>
<keyword evidence="8" id="KW-0564">Palmitate</keyword>
<dbReference type="InterPro" id="IPR050230">
    <property type="entry name" value="CALM/Myosin/TropC-like"/>
</dbReference>
<evidence type="ECO:0000259" key="11">
    <source>
        <dbReference type="PROSITE" id="PS50222"/>
    </source>
</evidence>
<feature type="domain" description="EF-hand" evidence="11">
    <location>
        <begin position="44"/>
        <end position="81"/>
    </location>
</feature>